<accession>A0A2A4FL85</accession>
<protein>
    <submittedName>
        <fullName evidence="1">Uncharacterized protein</fullName>
    </submittedName>
</protein>
<comment type="caution">
    <text evidence="1">The sequence shown here is derived from an EMBL/GenBank/DDBJ whole genome shotgun (WGS) entry which is preliminary data.</text>
</comment>
<sequence>MLVHALSIKSGRVTVRVSGRPARQPCVLYSETGSLAQARIKLHGSVWLLPDFTVPVRLEHTSPDLRG</sequence>
<dbReference type="Proteomes" id="UP000217994">
    <property type="component" value="Unassembled WGS sequence"/>
</dbReference>
<evidence type="ECO:0000313" key="1">
    <source>
        <dbReference type="EMBL" id="PCE33176.1"/>
    </source>
</evidence>
<proteinExistence type="predicted"/>
<organism evidence="1 2">
    <name type="scientific">Burkholderia ubonensis subsp. mesacidophila</name>
    <dbReference type="NCBI Taxonomy" id="265293"/>
    <lineage>
        <taxon>Bacteria</taxon>
        <taxon>Pseudomonadati</taxon>
        <taxon>Pseudomonadota</taxon>
        <taxon>Betaproteobacteria</taxon>
        <taxon>Burkholderiales</taxon>
        <taxon>Burkholderiaceae</taxon>
        <taxon>Burkholderia</taxon>
        <taxon>Burkholderia cepacia complex</taxon>
    </lineage>
</organism>
<evidence type="ECO:0000313" key="2">
    <source>
        <dbReference type="Proteomes" id="UP000217994"/>
    </source>
</evidence>
<dbReference type="EMBL" id="MTZU01000020">
    <property type="protein sequence ID" value="PCE33176.1"/>
    <property type="molecule type" value="Genomic_DNA"/>
</dbReference>
<name>A0A2A4FL85_9BURK</name>
<gene>
    <name evidence="1" type="ORF">BZL54_06325</name>
</gene>
<reference evidence="1 2" key="1">
    <citation type="submission" date="2017-01" db="EMBL/GenBank/DDBJ databases">
        <title>Whole-Genome Shotgun Sequencing of Two beta-Proteobacterial Species in Search of the Bulgecin Biosynthetic Cluster.</title>
        <authorList>
            <person name="Horsman M.E."/>
            <person name="Marous D.R."/>
            <person name="Li R."/>
            <person name="Oliver R.A."/>
            <person name="Byun B."/>
            <person name="Emrich S.J."/>
            <person name="Boggess B."/>
            <person name="Townsend C.A."/>
            <person name="Mobashery S."/>
        </authorList>
    </citation>
    <scope>NUCLEOTIDE SEQUENCE [LARGE SCALE GENOMIC DNA]</scope>
    <source>
        <strain evidence="1 2">ATCC 31433</strain>
    </source>
</reference>
<dbReference type="AlphaFoldDB" id="A0A2A4FL85"/>